<evidence type="ECO:0000313" key="3">
    <source>
        <dbReference type="Proteomes" id="UP001153076"/>
    </source>
</evidence>
<gene>
    <name evidence="2" type="ORF">Cgig2_012605</name>
</gene>
<protein>
    <submittedName>
        <fullName evidence="2">Uncharacterized protein</fullName>
    </submittedName>
</protein>
<keyword evidence="3" id="KW-1185">Reference proteome</keyword>
<name>A0A9Q1GRE1_9CARY</name>
<feature type="region of interest" description="Disordered" evidence="1">
    <location>
        <begin position="1"/>
        <end position="81"/>
    </location>
</feature>
<proteinExistence type="predicted"/>
<organism evidence="2 3">
    <name type="scientific">Carnegiea gigantea</name>
    <dbReference type="NCBI Taxonomy" id="171969"/>
    <lineage>
        <taxon>Eukaryota</taxon>
        <taxon>Viridiplantae</taxon>
        <taxon>Streptophyta</taxon>
        <taxon>Embryophyta</taxon>
        <taxon>Tracheophyta</taxon>
        <taxon>Spermatophyta</taxon>
        <taxon>Magnoliopsida</taxon>
        <taxon>eudicotyledons</taxon>
        <taxon>Gunneridae</taxon>
        <taxon>Pentapetalae</taxon>
        <taxon>Caryophyllales</taxon>
        <taxon>Cactineae</taxon>
        <taxon>Cactaceae</taxon>
        <taxon>Cactoideae</taxon>
        <taxon>Echinocereeae</taxon>
        <taxon>Carnegiea</taxon>
    </lineage>
</organism>
<dbReference type="EMBL" id="JAKOGI010001876">
    <property type="protein sequence ID" value="KAJ8423750.1"/>
    <property type="molecule type" value="Genomic_DNA"/>
</dbReference>
<dbReference type="AlphaFoldDB" id="A0A9Q1GRE1"/>
<dbReference type="Proteomes" id="UP001153076">
    <property type="component" value="Unassembled WGS sequence"/>
</dbReference>
<feature type="compositionally biased region" description="Basic and acidic residues" evidence="1">
    <location>
        <begin position="51"/>
        <end position="65"/>
    </location>
</feature>
<sequence length="163" mass="17175">MVWGNSGKTPAEVAGDRRTATELAGNNRNFRPTHLLDRKAPKPSTGAKQQGKPEKLNDDQRKERPAPPGDPKSTGPQTLGLRESLPFASPVVPFLSGGFLFFLSLDLCADGGLGCPWVEDLGLAAVSVAASEISVDFLVADDFSGHKIPVGVSPSALFSHIKG</sequence>
<accession>A0A9Q1GRE1</accession>
<evidence type="ECO:0000313" key="2">
    <source>
        <dbReference type="EMBL" id="KAJ8423750.1"/>
    </source>
</evidence>
<comment type="caution">
    <text evidence="2">The sequence shown here is derived from an EMBL/GenBank/DDBJ whole genome shotgun (WGS) entry which is preliminary data.</text>
</comment>
<reference evidence="2" key="1">
    <citation type="submission" date="2022-04" db="EMBL/GenBank/DDBJ databases">
        <title>Carnegiea gigantea Genome sequencing and assembly v2.</title>
        <authorList>
            <person name="Copetti D."/>
            <person name="Sanderson M.J."/>
            <person name="Burquez A."/>
            <person name="Wojciechowski M.F."/>
        </authorList>
    </citation>
    <scope>NUCLEOTIDE SEQUENCE</scope>
    <source>
        <strain evidence="2">SGP5-SGP5p</strain>
        <tissue evidence="2">Aerial part</tissue>
    </source>
</reference>
<evidence type="ECO:0000256" key="1">
    <source>
        <dbReference type="SAM" id="MobiDB-lite"/>
    </source>
</evidence>